<reference evidence="1 2" key="1">
    <citation type="submission" date="2024-08" db="EMBL/GenBank/DDBJ databases">
        <authorList>
            <person name="Paterson S."/>
        </authorList>
    </citation>
    <scope>NUCLEOTIDE SEQUENCE [LARGE SCALE GENOMIC DNA]</scope>
</reference>
<accession>A0ABC9HJC5</accession>
<evidence type="ECO:0000313" key="1">
    <source>
        <dbReference type="EMBL" id="CAM0512805.1"/>
    </source>
</evidence>
<evidence type="ECO:0000313" key="2">
    <source>
        <dbReference type="Proteomes" id="UP001189180"/>
    </source>
</evidence>
<sequence>MVRVARVGLSLDVLQLVDVAGELATLEAPVMRLYKLNFWMISLWIADRNPVLGMVSIACARRSMDVTCEVTSLDVPPVTMAA</sequence>
<dbReference type="EMBL" id="CANUEZ050000287">
    <property type="protein sequence ID" value="CAM0512805.1"/>
    <property type="molecule type" value="Genomic_DNA"/>
</dbReference>
<organism evidence="1 2">
    <name type="scientific">Fasciola hepatica</name>
    <name type="common">Liver fluke</name>
    <dbReference type="NCBI Taxonomy" id="6192"/>
    <lineage>
        <taxon>Eukaryota</taxon>
        <taxon>Metazoa</taxon>
        <taxon>Spiralia</taxon>
        <taxon>Lophotrochozoa</taxon>
        <taxon>Platyhelminthes</taxon>
        <taxon>Trematoda</taxon>
        <taxon>Digenea</taxon>
        <taxon>Plagiorchiida</taxon>
        <taxon>Echinostomata</taxon>
        <taxon>Echinostomatoidea</taxon>
        <taxon>Fasciolidae</taxon>
        <taxon>Fasciola</taxon>
    </lineage>
</organism>
<gene>
    <name evidence="1" type="ORF">FHB240107_LOCUS4235</name>
</gene>
<keyword evidence="2" id="KW-1185">Reference proteome</keyword>
<comment type="caution">
    <text evidence="1">The sequence shown here is derived from an EMBL/GenBank/DDBJ whole genome shotgun (WGS) entry which is preliminary data.</text>
</comment>
<protein>
    <submittedName>
        <fullName evidence="1">Uncharacterized protein</fullName>
    </submittedName>
</protein>
<proteinExistence type="predicted"/>
<dbReference type="AlphaFoldDB" id="A0ABC9HJC5"/>
<name>A0ABC9HJC5_FASHE</name>
<dbReference type="Proteomes" id="UP001189180">
    <property type="component" value="Unassembled WGS sequence"/>
</dbReference>